<dbReference type="AlphaFoldDB" id="A0A5B7G1G3"/>
<keyword evidence="3" id="KW-1185">Reference proteome</keyword>
<comment type="caution">
    <text evidence="2">The sequence shown here is derived from an EMBL/GenBank/DDBJ whole genome shotgun (WGS) entry which is preliminary data.</text>
</comment>
<evidence type="ECO:0000313" key="2">
    <source>
        <dbReference type="EMBL" id="MPC53671.1"/>
    </source>
</evidence>
<proteinExistence type="predicted"/>
<organism evidence="2 3">
    <name type="scientific">Portunus trituberculatus</name>
    <name type="common">Swimming crab</name>
    <name type="synonym">Neptunus trituberculatus</name>
    <dbReference type="NCBI Taxonomy" id="210409"/>
    <lineage>
        <taxon>Eukaryota</taxon>
        <taxon>Metazoa</taxon>
        <taxon>Ecdysozoa</taxon>
        <taxon>Arthropoda</taxon>
        <taxon>Crustacea</taxon>
        <taxon>Multicrustacea</taxon>
        <taxon>Malacostraca</taxon>
        <taxon>Eumalacostraca</taxon>
        <taxon>Eucarida</taxon>
        <taxon>Decapoda</taxon>
        <taxon>Pleocyemata</taxon>
        <taxon>Brachyura</taxon>
        <taxon>Eubrachyura</taxon>
        <taxon>Portunoidea</taxon>
        <taxon>Portunidae</taxon>
        <taxon>Portuninae</taxon>
        <taxon>Portunus</taxon>
    </lineage>
</organism>
<feature type="compositionally biased region" description="Polar residues" evidence="1">
    <location>
        <begin position="28"/>
        <end position="41"/>
    </location>
</feature>
<reference evidence="2 3" key="1">
    <citation type="submission" date="2019-05" db="EMBL/GenBank/DDBJ databases">
        <title>Another draft genome of Portunus trituberculatus and its Hox gene families provides insights of decapod evolution.</title>
        <authorList>
            <person name="Jeong J.-H."/>
            <person name="Song I."/>
            <person name="Kim S."/>
            <person name="Choi T."/>
            <person name="Kim D."/>
            <person name="Ryu S."/>
            <person name="Kim W."/>
        </authorList>
    </citation>
    <scope>NUCLEOTIDE SEQUENCE [LARGE SCALE GENOMIC DNA]</scope>
    <source>
        <tissue evidence="2">Muscle</tissue>
    </source>
</reference>
<feature type="region of interest" description="Disordered" evidence="1">
    <location>
        <begin position="1"/>
        <end position="89"/>
    </location>
</feature>
<evidence type="ECO:0000313" key="3">
    <source>
        <dbReference type="Proteomes" id="UP000324222"/>
    </source>
</evidence>
<dbReference type="EMBL" id="VSRR010011797">
    <property type="protein sequence ID" value="MPC53671.1"/>
    <property type="molecule type" value="Genomic_DNA"/>
</dbReference>
<sequence>MSPGRPLPSLPGAARATSGGTAGLEVSYTVQSSPEIGSSQQRGEEGGREARVSESVFRLERPGEERLRERPKQDKEAHHDHPPQNTFHLQNSTGIHFLKRVMSQVQGTTDRYNSSGELPHKQNKEEHTDAITAANLPQRLMVLKWWCGGQAAVPCLLPECLPPSLPPSQLPMYSHRTHTTTLFALLCPSIRNVQ</sequence>
<evidence type="ECO:0000256" key="1">
    <source>
        <dbReference type="SAM" id="MobiDB-lite"/>
    </source>
</evidence>
<name>A0A5B7G1G3_PORTR</name>
<gene>
    <name evidence="2" type="ORF">E2C01_047569</name>
</gene>
<accession>A0A5B7G1G3</accession>
<dbReference type="Proteomes" id="UP000324222">
    <property type="component" value="Unassembled WGS sequence"/>
</dbReference>
<feature type="compositionally biased region" description="Basic and acidic residues" evidence="1">
    <location>
        <begin position="42"/>
        <end position="82"/>
    </location>
</feature>
<protein>
    <submittedName>
        <fullName evidence="2">Uncharacterized protein</fullName>
    </submittedName>
</protein>